<dbReference type="Gene3D" id="1.10.10.60">
    <property type="entry name" value="Homeodomain-like"/>
    <property type="match status" value="2"/>
</dbReference>
<evidence type="ECO:0000256" key="3">
    <source>
        <dbReference type="ARBA" id="ARBA00023163"/>
    </source>
</evidence>
<dbReference type="PANTHER" id="PTHR47893">
    <property type="entry name" value="REGULATORY PROTEIN PCHR"/>
    <property type="match status" value="1"/>
</dbReference>
<name>A0A371ISK9_9FIRM</name>
<dbReference type="InterPro" id="IPR018060">
    <property type="entry name" value="HTH_AraC"/>
</dbReference>
<dbReference type="PROSITE" id="PS01124">
    <property type="entry name" value="HTH_ARAC_FAMILY_2"/>
    <property type="match status" value="1"/>
</dbReference>
<dbReference type="InterPro" id="IPR053142">
    <property type="entry name" value="PchR_regulatory_protein"/>
</dbReference>
<keyword evidence="1" id="KW-0805">Transcription regulation</keyword>
<comment type="caution">
    <text evidence="5">The sequence shown here is derived from an EMBL/GenBank/DDBJ whole genome shotgun (WGS) entry which is preliminary data.</text>
</comment>
<dbReference type="AlphaFoldDB" id="A0A371ISK9"/>
<dbReference type="Pfam" id="PF12833">
    <property type="entry name" value="HTH_18"/>
    <property type="match status" value="1"/>
</dbReference>
<dbReference type="PROSITE" id="PS00041">
    <property type="entry name" value="HTH_ARAC_FAMILY_1"/>
    <property type="match status" value="1"/>
</dbReference>
<reference evidence="5 6" key="1">
    <citation type="journal article" date="2017" name="Genome Announc.">
        <title>Draft Genome Sequence of Romboutsia maritimum sp. nov. Strain CCRI-22766(T), Isolated from Coastal Estuarine Mud.</title>
        <authorList>
            <person name="Maheux A.F."/>
            <person name="Boudreau D.K."/>
            <person name="Berube E."/>
            <person name="Boissinot M."/>
            <person name="Raymond F."/>
            <person name="Brodeur S."/>
            <person name="Corbeil J."/>
            <person name="Brightwell G."/>
            <person name="Broda D."/>
            <person name="Omar R.F."/>
            <person name="Bergeron M.G."/>
        </authorList>
    </citation>
    <scope>NUCLEOTIDE SEQUENCE [LARGE SCALE GENOMIC DNA]</scope>
    <source>
        <strain evidence="5 6">CCRI-22766</strain>
    </source>
</reference>
<feature type="domain" description="HTH araC/xylS-type" evidence="4">
    <location>
        <begin position="212"/>
        <end position="310"/>
    </location>
</feature>
<dbReference type="PRINTS" id="PR00032">
    <property type="entry name" value="HTHARAC"/>
</dbReference>
<evidence type="ECO:0000259" key="4">
    <source>
        <dbReference type="PROSITE" id="PS01124"/>
    </source>
</evidence>
<dbReference type="SMART" id="SM00342">
    <property type="entry name" value="HTH_ARAC"/>
    <property type="match status" value="1"/>
</dbReference>
<dbReference type="GO" id="GO:0043565">
    <property type="term" value="F:sequence-specific DNA binding"/>
    <property type="evidence" value="ECO:0007669"/>
    <property type="project" value="InterPro"/>
</dbReference>
<keyword evidence="3" id="KW-0804">Transcription</keyword>
<accession>A0A371ISK9</accession>
<dbReference type="CDD" id="cd00086">
    <property type="entry name" value="homeodomain"/>
    <property type="match status" value="1"/>
</dbReference>
<evidence type="ECO:0000313" key="5">
    <source>
        <dbReference type="EMBL" id="RDY23464.1"/>
    </source>
</evidence>
<protein>
    <submittedName>
        <fullName evidence="5">AraC family transcriptional regulator</fullName>
    </submittedName>
</protein>
<dbReference type="GO" id="GO:0003700">
    <property type="term" value="F:DNA-binding transcription factor activity"/>
    <property type="evidence" value="ECO:0007669"/>
    <property type="project" value="InterPro"/>
</dbReference>
<dbReference type="Proteomes" id="UP000243494">
    <property type="component" value="Unassembled WGS sequence"/>
</dbReference>
<dbReference type="OrthoDB" id="9772607at2"/>
<evidence type="ECO:0000256" key="2">
    <source>
        <dbReference type="ARBA" id="ARBA00023125"/>
    </source>
</evidence>
<keyword evidence="2" id="KW-0238">DNA-binding</keyword>
<dbReference type="EMBL" id="NOJZ02000012">
    <property type="protein sequence ID" value="RDY23464.1"/>
    <property type="molecule type" value="Genomic_DNA"/>
</dbReference>
<dbReference type="InterPro" id="IPR018062">
    <property type="entry name" value="HTH_AraC-typ_CS"/>
</dbReference>
<dbReference type="PANTHER" id="PTHR47893:SF1">
    <property type="entry name" value="REGULATORY PROTEIN PCHR"/>
    <property type="match status" value="1"/>
</dbReference>
<organism evidence="5 6">
    <name type="scientific">Romboutsia maritimum</name>
    <dbReference type="NCBI Taxonomy" id="2020948"/>
    <lineage>
        <taxon>Bacteria</taxon>
        <taxon>Bacillati</taxon>
        <taxon>Bacillota</taxon>
        <taxon>Clostridia</taxon>
        <taxon>Peptostreptococcales</taxon>
        <taxon>Peptostreptococcaceae</taxon>
        <taxon>Romboutsia</taxon>
    </lineage>
</organism>
<evidence type="ECO:0000313" key="6">
    <source>
        <dbReference type="Proteomes" id="UP000243494"/>
    </source>
</evidence>
<evidence type="ECO:0000256" key="1">
    <source>
        <dbReference type="ARBA" id="ARBA00023015"/>
    </source>
</evidence>
<dbReference type="SUPFAM" id="SSF46689">
    <property type="entry name" value="Homeodomain-like"/>
    <property type="match status" value="2"/>
</dbReference>
<proteinExistence type="predicted"/>
<gene>
    <name evidence="5" type="ORF">CHF27_008235</name>
</gene>
<keyword evidence="6" id="KW-1185">Reference proteome</keyword>
<dbReference type="InterPro" id="IPR020449">
    <property type="entry name" value="Tscrpt_reg_AraC-type_HTH"/>
</dbReference>
<dbReference type="InterPro" id="IPR001356">
    <property type="entry name" value="HD"/>
</dbReference>
<sequence>MIEKLYGEIIETVIDNENEKILNIENDSGSGKIVVYKLFEGIKLLYNNLNLEYCSGSSIKFPNIIEINHCKYGRYECELKKNKFEYISEGDLGIYLLDNKKYSKAFFPNRQYCGISILIDIDKIKNFDLFKSFGVDIISIYEKVKKNDLCKIIRANEQLDHIFYEVYTSNEENKFYYMRIKIIELLLFLGEIDYSIKKNKKYLTKYQVQKTKDIKEFIISDITKHYKIEELAQLFNLSQTTIKNWFKEVYGIGIYTYLKNYRLQESVRYLKESDYSILEISNIIGYSNPSKFSSAFKQEYGYSPKEFKKHIQMDKLCPLRVDNDYQMD</sequence>
<dbReference type="InterPro" id="IPR009057">
    <property type="entry name" value="Homeodomain-like_sf"/>
</dbReference>
<dbReference type="RefSeq" id="WP_095404437.1">
    <property type="nucleotide sequence ID" value="NZ_NOJZ02000012.1"/>
</dbReference>